<sequence length="115" mass="13123">MLKPSASNKVKCATDQVTGANAKANSSPDKAELQAWVANQELATSDLRRHNIKIVEIQEEEEEGKPTEFVSRLIPQLLWEEHFPHLVKWIEHTILLSRNWQRPKATHNPGAYPSF</sequence>
<name>A0ABR3M134_9TELE</name>
<dbReference type="Proteomes" id="UP001558613">
    <property type="component" value="Unassembled WGS sequence"/>
</dbReference>
<evidence type="ECO:0000313" key="1">
    <source>
        <dbReference type="EMBL" id="KAL1258831.1"/>
    </source>
</evidence>
<dbReference type="EMBL" id="JAYMGO010000016">
    <property type="protein sequence ID" value="KAL1258831.1"/>
    <property type="molecule type" value="Genomic_DNA"/>
</dbReference>
<gene>
    <name evidence="1" type="ORF">QQF64_009408</name>
</gene>
<comment type="caution">
    <text evidence="1">The sequence shown here is derived from an EMBL/GenBank/DDBJ whole genome shotgun (WGS) entry which is preliminary data.</text>
</comment>
<proteinExistence type="predicted"/>
<accession>A0ABR3M134</accession>
<protein>
    <submittedName>
        <fullName evidence="1">Uncharacterized protein</fullName>
    </submittedName>
</protein>
<evidence type="ECO:0000313" key="2">
    <source>
        <dbReference type="Proteomes" id="UP001558613"/>
    </source>
</evidence>
<keyword evidence="2" id="KW-1185">Reference proteome</keyword>
<reference evidence="1 2" key="1">
    <citation type="submission" date="2023-09" db="EMBL/GenBank/DDBJ databases">
        <authorList>
            <person name="Wang M."/>
        </authorList>
    </citation>
    <scope>NUCLEOTIDE SEQUENCE [LARGE SCALE GENOMIC DNA]</scope>
    <source>
        <strain evidence="1">GT-2023</strain>
        <tissue evidence="1">Liver</tissue>
    </source>
</reference>
<organism evidence="1 2">
    <name type="scientific">Cirrhinus molitorella</name>
    <name type="common">mud carp</name>
    <dbReference type="NCBI Taxonomy" id="172907"/>
    <lineage>
        <taxon>Eukaryota</taxon>
        <taxon>Metazoa</taxon>
        <taxon>Chordata</taxon>
        <taxon>Craniata</taxon>
        <taxon>Vertebrata</taxon>
        <taxon>Euteleostomi</taxon>
        <taxon>Actinopterygii</taxon>
        <taxon>Neopterygii</taxon>
        <taxon>Teleostei</taxon>
        <taxon>Ostariophysi</taxon>
        <taxon>Cypriniformes</taxon>
        <taxon>Cyprinidae</taxon>
        <taxon>Labeoninae</taxon>
        <taxon>Labeonini</taxon>
        <taxon>Cirrhinus</taxon>
    </lineage>
</organism>